<feature type="compositionally biased region" description="Polar residues" evidence="1">
    <location>
        <begin position="17"/>
        <end position="27"/>
    </location>
</feature>
<name>A0ABQ7FSU8_DUNSA</name>
<reference evidence="2" key="1">
    <citation type="submission" date="2017-08" db="EMBL/GenBank/DDBJ databases">
        <authorList>
            <person name="Polle J.E."/>
            <person name="Barry K."/>
            <person name="Cushman J."/>
            <person name="Schmutz J."/>
            <person name="Tran D."/>
            <person name="Hathwaick L.T."/>
            <person name="Yim W.C."/>
            <person name="Jenkins J."/>
            <person name="Mckie-Krisberg Z.M."/>
            <person name="Prochnik S."/>
            <person name="Lindquist E."/>
            <person name="Dockter R.B."/>
            <person name="Adam C."/>
            <person name="Molina H."/>
            <person name="Bunkerborg J."/>
            <person name="Jin E."/>
            <person name="Buchheim M."/>
            <person name="Magnuson J."/>
        </authorList>
    </citation>
    <scope>NUCLEOTIDE SEQUENCE</scope>
    <source>
        <strain evidence="2">CCAP 19/18</strain>
    </source>
</reference>
<proteinExistence type="predicted"/>
<evidence type="ECO:0000313" key="3">
    <source>
        <dbReference type="Proteomes" id="UP000815325"/>
    </source>
</evidence>
<gene>
    <name evidence="2" type="ORF">DUNSADRAFT_13743</name>
</gene>
<feature type="region of interest" description="Disordered" evidence="1">
    <location>
        <begin position="17"/>
        <end position="46"/>
    </location>
</feature>
<keyword evidence="3" id="KW-1185">Reference proteome</keyword>
<organism evidence="2 3">
    <name type="scientific">Dunaliella salina</name>
    <name type="common">Green alga</name>
    <name type="synonym">Protococcus salinus</name>
    <dbReference type="NCBI Taxonomy" id="3046"/>
    <lineage>
        <taxon>Eukaryota</taxon>
        <taxon>Viridiplantae</taxon>
        <taxon>Chlorophyta</taxon>
        <taxon>core chlorophytes</taxon>
        <taxon>Chlorophyceae</taxon>
        <taxon>CS clade</taxon>
        <taxon>Chlamydomonadales</taxon>
        <taxon>Dunaliellaceae</taxon>
        <taxon>Dunaliella</taxon>
    </lineage>
</organism>
<accession>A0ABQ7FSU8</accession>
<comment type="caution">
    <text evidence="2">The sequence shown here is derived from an EMBL/GenBank/DDBJ whole genome shotgun (WGS) entry which is preliminary data.</text>
</comment>
<evidence type="ECO:0000313" key="2">
    <source>
        <dbReference type="EMBL" id="KAF5825203.1"/>
    </source>
</evidence>
<evidence type="ECO:0000256" key="1">
    <source>
        <dbReference type="SAM" id="MobiDB-lite"/>
    </source>
</evidence>
<dbReference type="EMBL" id="MU074902">
    <property type="protein sequence ID" value="KAF5825203.1"/>
    <property type="molecule type" value="Genomic_DNA"/>
</dbReference>
<feature type="non-terminal residue" evidence="2">
    <location>
        <position position="1"/>
    </location>
</feature>
<dbReference type="Proteomes" id="UP000815325">
    <property type="component" value="Unassembled WGS sequence"/>
</dbReference>
<protein>
    <submittedName>
        <fullName evidence="2">Uncharacterized protein</fullName>
    </submittedName>
</protein>
<sequence length="75" mass="8071">LYFPRYCDPLTKALEMQSSRAPTSAQQAAAGHTTENPLKEDSADVAAPAGIQLSELKSQQFSPTMNRSVLCQVCA</sequence>